<organism evidence="1 2">
    <name type="scientific">Canavalia gladiata</name>
    <name type="common">Sword bean</name>
    <name type="synonym">Dolichos gladiatus</name>
    <dbReference type="NCBI Taxonomy" id="3824"/>
    <lineage>
        <taxon>Eukaryota</taxon>
        <taxon>Viridiplantae</taxon>
        <taxon>Streptophyta</taxon>
        <taxon>Embryophyta</taxon>
        <taxon>Tracheophyta</taxon>
        <taxon>Spermatophyta</taxon>
        <taxon>Magnoliopsida</taxon>
        <taxon>eudicotyledons</taxon>
        <taxon>Gunneridae</taxon>
        <taxon>Pentapetalae</taxon>
        <taxon>rosids</taxon>
        <taxon>fabids</taxon>
        <taxon>Fabales</taxon>
        <taxon>Fabaceae</taxon>
        <taxon>Papilionoideae</taxon>
        <taxon>50 kb inversion clade</taxon>
        <taxon>NPAAA clade</taxon>
        <taxon>indigoferoid/millettioid clade</taxon>
        <taxon>Phaseoleae</taxon>
        <taxon>Canavalia</taxon>
    </lineage>
</organism>
<evidence type="ECO:0000313" key="1">
    <source>
        <dbReference type="EMBL" id="KAK7337508.1"/>
    </source>
</evidence>
<evidence type="ECO:0000313" key="2">
    <source>
        <dbReference type="Proteomes" id="UP001367508"/>
    </source>
</evidence>
<protein>
    <submittedName>
        <fullName evidence="1">Uncharacterized protein</fullName>
    </submittedName>
</protein>
<dbReference type="AlphaFoldDB" id="A0AAN9LQ52"/>
<reference evidence="1 2" key="1">
    <citation type="submission" date="2024-01" db="EMBL/GenBank/DDBJ databases">
        <title>The genomes of 5 underutilized Papilionoideae crops provide insights into root nodulation and disease resistanc.</title>
        <authorList>
            <person name="Jiang F."/>
        </authorList>
    </citation>
    <scope>NUCLEOTIDE SEQUENCE [LARGE SCALE GENOMIC DNA]</scope>
    <source>
        <strain evidence="1">LVBAO_FW01</strain>
        <tissue evidence="1">Leaves</tissue>
    </source>
</reference>
<accession>A0AAN9LQ52</accession>
<dbReference type="EMBL" id="JAYMYQ010000004">
    <property type="protein sequence ID" value="KAK7337508.1"/>
    <property type="molecule type" value="Genomic_DNA"/>
</dbReference>
<comment type="caution">
    <text evidence="1">The sequence shown here is derived from an EMBL/GenBank/DDBJ whole genome shotgun (WGS) entry which is preliminary data.</text>
</comment>
<keyword evidence="2" id="KW-1185">Reference proteome</keyword>
<name>A0AAN9LQ52_CANGL</name>
<proteinExistence type="predicted"/>
<gene>
    <name evidence="1" type="ORF">VNO77_18087</name>
</gene>
<dbReference type="Proteomes" id="UP001367508">
    <property type="component" value="Unassembled WGS sequence"/>
</dbReference>
<sequence length="79" mass="9003">MIDSTRIVNKPIKRRRNSSSACELGGVIDETNPVKFFLWVVKQNRDRGERKAYIALQYCQLTALINKGGHKKKRGQNGT</sequence>